<dbReference type="RefSeq" id="WP_197913262.1">
    <property type="nucleotide sequence ID" value="NZ_CP065673.1"/>
</dbReference>
<reference evidence="1 2" key="1">
    <citation type="submission" date="2020-12" db="EMBL/GenBank/DDBJ databases">
        <title>FDA dAtabase for Regulatory Grade micrObial Sequences (FDA-ARGOS): Supporting development and validation of Infectious Disease Dx tests.</title>
        <authorList>
            <person name="Sproer C."/>
            <person name="Gronow S."/>
            <person name="Severitt S."/>
            <person name="Schroder I."/>
            <person name="Tallon L."/>
            <person name="Sadzewicz L."/>
            <person name="Zhao X."/>
            <person name="Boylan J."/>
            <person name="Ott S."/>
            <person name="Bowen H."/>
            <person name="Vavikolanu K."/>
            <person name="Mehta A."/>
            <person name="Aluvathingal J."/>
            <person name="Nadendla S."/>
            <person name="Lowell S."/>
            <person name="Myers T."/>
            <person name="Yan Y."/>
            <person name="Sichtig H."/>
        </authorList>
    </citation>
    <scope>NUCLEOTIDE SEQUENCE [LARGE SCALE GENOMIC DNA]</scope>
    <source>
        <strain evidence="1 2">FDAARGOS_907</strain>
    </source>
</reference>
<proteinExistence type="predicted"/>
<evidence type="ECO:0000313" key="1">
    <source>
        <dbReference type="EMBL" id="QPS20053.1"/>
    </source>
</evidence>
<gene>
    <name evidence="1" type="ORF">I6G64_21175</name>
</gene>
<sequence length="64" mass="7178">MRLSPPDRLKMNREMVAEQCPAQLPALTASTHSWLYKKDANFTDALSMRFIGEFIALGSATFDS</sequence>
<evidence type="ECO:0000313" key="2">
    <source>
        <dbReference type="Proteomes" id="UP000594967"/>
    </source>
</evidence>
<organism evidence="1 2">
    <name type="scientific">Serratia plymuthica</name>
    <dbReference type="NCBI Taxonomy" id="82996"/>
    <lineage>
        <taxon>Bacteria</taxon>
        <taxon>Pseudomonadati</taxon>
        <taxon>Pseudomonadota</taxon>
        <taxon>Gammaproteobacteria</taxon>
        <taxon>Enterobacterales</taxon>
        <taxon>Yersiniaceae</taxon>
        <taxon>Serratia</taxon>
    </lineage>
</organism>
<name>A0A7T2WB64_SERPL</name>
<dbReference type="Proteomes" id="UP000594967">
    <property type="component" value="Chromosome"/>
</dbReference>
<keyword evidence="2" id="KW-1185">Reference proteome</keyword>
<protein>
    <submittedName>
        <fullName evidence="1">Uncharacterized protein</fullName>
    </submittedName>
</protein>
<dbReference type="EMBL" id="CP065673">
    <property type="protein sequence ID" value="QPS20053.1"/>
    <property type="molecule type" value="Genomic_DNA"/>
</dbReference>
<accession>A0A7T2WB64</accession>